<dbReference type="PANTHER" id="PTHR43267:SF3">
    <property type="entry name" value="THIF PROTEIN"/>
    <property type="match status" value="1"/>
</dbReference>
<keyword evidence="3" id="KW-0548">Nucleotidyltransferase</keyword>
<dbReference type="STRING" id="29364.SAMN04487772_14212"/>
<sequence length="272" mass="30399">MYIKLNGKTISTDFTHINDLKTQFLCGEHTKKIITIVDGFQSEENYPLRDGIEVTFIQKGEMPSVDVLESMMCARHTPKVHEKVKQSHVAIAGLGGLGSNVAISLARTGVGYLHLIDFDEVEPSNLNRQQYKIKHLGMPKTEALKQEIQEINPYVHVRTDNIRVDDNNIKILFLQDEIICECFDKPEAKAMLVNGILEHFPEKFMVAASGMAGYGDSNSIQTRKITSHFYMCGDGITKAEPGNGLMAPRVSVCAGHQANKVLEILIEERKIQ</sequence>
<dbReference type="SUPFAM" id="SSF69572">
    <property type="entry name" value="Activating enzymes of the ubiquitin-like proteins"/>
    <property type="match status" value="1"/>
</dbReference>
<dbReference type="Pfam" id="PF14453">
    <property type="entry name" value="ThiS-like"/>
    <property type="match status" value="1"/>
</dbReference>
<evidence type="ECO:0000313" key="3">
    <source>
        <dbReference type="EMBL" id="SET63820.1"/>
    </source>
</evidence>
<organism evidence="3 4">
    <name type="scientific">[Clostridium] polysaccharolyticum</name>
    <dbReference type="NCBI Taxonomy" id="29364"/>
    <lineage>
        <taxon>Bacteria</taxon>
        <taxon>Bacillati</taxon>
        <taxon>Bacillota</taxon>
        <taxon>Clostridia</taxon>
        <taxon>Lachnospirales</taxon>
        <taxon>Lachnospiraceae</taxon>
    </lineage>
</organism>
<dbReference type="PANTHER" id="PTHR43267">
    <property type="entry name" value="TRNA THREONYLCARBAMOYLADENOSINE DEHYDRATASE"/>
    <property type="match status" value="1"/>
</dbReference>
<dbReference type="InterPro" id="IPR032726">
    <property type="entry name" value="ThiS-like_dom"/>
</dbReference>
<proteinExistence type="predicted"/>
<dbReference type="NCBIfam" id="TIGR02354">
    <property type="entry name" value="thiF_fam2"/>
    <property type="match status" value="1"/>
</dbReference>
<dbReference type="Proteomes" id="UP000199800">
    <property type="component" value="Unassembled WGS sequence"/>
</dbReference>
<evidence type="ECO:0000259" key="2">
    <source>
        <dbReference type="Pfam" id="PF14453"/>
    </source>
</evidence>
<dbReference type="OrthoDB" id="9804286at2"/>
<keyword evidence="4" id="KW-1185">Reference proteome</keyword>
<keyword evidence="3" id="KW-0808">Transferase</keyword>
<evidence type="ECO:0000259" key="1">
    <source>
        <dbReference type="Pfam" id="PF00899"/>
    </source>
</evidence>
<dbReference type="RefSeq" id="WP_092479142.1">
    <property type="nucleotide sequence ID" value="NZ_FOHN01000042.1"/>
</dbReference>
<feature type="domain" description="ThiS-like ubiquitin" evidence="2">
    <location>
        <begin position="1"/>
        <end position="60"/>
    </location>
</feature>
<dbReference type="InterPro" id="IPR035985">
    <property type="entry name" value="Ubiquitin-activating_enz"/>
</dbReference>
<protein>
    <submittedName>
        <fullName evidence="3">Sulfur carrier protein ThiS adenylyltransferase</fullName>
    </submittedName>
</protein>
<gene>
    <name evidence="3" type="ORF">SAMN04487772_14212</name>
</gene>
<reference evidence="3 4" key="1">
    <citation type="submission" date="2016-10" db="EMBL/GenBank/DDBJ databases">
        <authorList>
            <person name="de Groot N.N."/>
        </authorList>
    </citation>
    <scope>NUCLEOTIDE SEQUENCE [LARGE SCALE GENOMIC DNA]</scope>
    <source>
        <strain evidence="3 4">DSM 1801</strain>
    </source>
</reference>
<dbReference type="InterPro" id="IPR000594">
    <property type="entry name" value="ThiF_NAD_FAD-bd"/>
</dbReference>
<dbReference type="GO" id="GO:0061503">
    <property type="term" value="F:tRNA threonylcarbamoyladenosine dehydratase"/>
    <property type="evidence" value="ECO:0007669"/>
    <property type="project" value="TreeGrafter"/>
</dbReference>
<dbReference type="GO" id="GO:0016779">
    <property type="term" value="F:nucleotidyltransferase activity"/>
    <property type="evidence" value="ECO:0007669"/>
    <property type="project" value="UniProtKB-KW"/>
</dbReference>
<dbReference type="NCBIfam" id="NF006395">
    <property type="entry name" value="PRK08644.1"/>
    <property type="match status" value="1"/>
</dbReference>
<dbReference type="GO" id="GO:0008641">
    <property type="term" value="F:ubiquitin-like modifier activating enzyme activity"/>
    <property type="evidence" value="ECO:0007669"/>
    <property type="project" value="InterPro"/>
</dbReference>
<evidence type="ECO:0000313" key="4">
    <source>
        <dbReference type="Proteomes" id="UP000199800"/>
    </source>
</evidence>
<dbReference type="Pfam" id="PF00899">
    <property type="entry name" value="ThiF"/>
    <property type="match status" value="1"/>
</dbReference>
<dbReference type="AlphaFoldDB" id="A0A1I0FZI1"/>
<dbReference type="Gene3D" id="3.40.50.720">
    <property type="entry name" value="NAD(P)-binding Rossmann-like Domain"/>
    <property type="match status" value="1"/>
</dbReference>
<dbReference type="CDD" id="cd01487">
    <property type="entry name" value="E1_ThiF_like"/>
    <property type="match status" value="1"/>
</dbReference>
<dbReference type="GO" id="GO:0061504">
    <property type="term" value="P:cyclic threonylcarbamoyladenosine biosynthetic process"/>
    <property type="evidence" value="ECO:0007669"/>
    <property type="project" value="TreeGrafter"/>
</dbReference>
<accession>A0A1I0FZI1</accession>
<dbReference type="InterPro" id="IPR012729">
    <property type="entry name" value="ThiF_fam2"/>
</dbReference>
<dbReference type="InterPro" id="IPR045886">
    <property type="entry name" value="ThiF/MoeB/HesA"/>
</dbReference>
<name>A0A1I0FZI1_9FIRM</name>
<dbReference type="EMBL" id="FOHN01000042">
    <property type="protein sequence ID" value="SET63820.1"/>
    <property type="molecule type" value="Genomic_DNA"/>
</dbReference>
<feature type="domain" description="THIF-type NAD/FAD binding fold" evidence="1">
    <location>
        <begin position="77"/>
        <end position="268"/>
    </location>
</feature>